<dbReference type="InterPro" id="IPR012337">
    <property type="entry name" value="RNaseH-like_sf"/>
</dbReference>
<evidence type="ECO:0000313" key="3">
    <source>
        <dbReference type="EMBL" id="CAA9395283.1"/>
    </source>
</evidence>
<feature type="region of interest" description="Disordered" evidence="1">
    <location>
        <begin position="153"/>
        <end position="182"/>
    </location>
</feature>
<protein>
    <submittedName>
        <fullName evidence="3">Transposase</fullName>
    </submittedName>
</protein>
<feature type="domain" description="Transposase IS701-like DDE" evidence="2">
    <location>
        <begin position="10"/>
        <end position="265"/>
    </location>
</feature>
<dbReference type="AlphaFoldDB" id="A0A6J4NQJ1"/>
<sequence length="450" mass="50106">MPDILALLHCLQPCLTMTSVRQLSRITLALLTMTGRVTMLGISRWGDDGTSYRTIQRFFATPLPWHLIFWHIFSAHHFQPNHVYILAGDEVVITKAGKKTFGLDRFFSGILQRVVPSVAFFSFALVSTTSRRAFPLCLEQVVRTEAEKAAAKVKAAKTATQTSPKPKAGRPKGSKNKPKTDTHSLSCELQRIQCILQDQLALIVGTVPLTYLALDGHFGTAPAIQMVRGCGLHLISKLRSNAALFLPYDGPYQGRGPHRKYGEKLDIKALPARFLRERHVEDGVETCIYQVEALQKEVSQPLNVVVVVKLNLKTQKRAHVVLFSSDVTLSVEKVIEYYSLRFQIEFTFRDAKQYWGLEDFMNVTARGVENAANLSLLMVSLSAVLLREARESDAQCSVLDLKAAYRGTKYVSETIKLLPEKLDEGLIAHIVCQVALLGRIHPPAALLNAA</sequence>
<dbReference type="SUPFAM" id="SSF53098">
    <property type="entry name" value="Ribonuclease H-like"/>
    <property type="match status" value="1"/>
</dbReference>
<reference evidence="3" key="1">
    <citation type="submission" date="2020-02" db="EMBL/GenBank/DDBJ databases">
        <authorList>
            <person name="Meier V. D."/>
        </authorList>
    </citation>
    <scope>NUCLEOTIDE SEQUENCE</scope>
    <source>
        <strain evidence="3">AVDCRST_MAG93</strain>
    </source>
</reference>
<accession>A0A6J4NQJ1</accession>
<proteinExistence type="predicted"/>
<evidence type="ECO:0000256" key="1">
    <source>
        <dbReference type="SAM" id="MobiDB-lite"/>
    </source>
</evidence>
<dbReference type="EMBL" id="CADCTR010003337">
    <property type="protein sequence ID" value="CAA9395283.1"/>
    <property type="molecule type" value="Genomic_DNA"/>
</dbReference>
<evidence type="ECO:0000259" key="2">
    <source>
        <dbReference type="Pfam" id="PF13546"/>
    </source>
</evidence>
<dbReference type="InterPro" id="IPR038721">
    <property type="entry name" value="IS701-like_DDE_dom"/>
</dbReference>
<dbReference type="Pfam" id="PF13546">
    <property type="entry name" value="DDE_5"/>
    <property type="match status" value="1"/>
</dbReference>
<feature type="compositionally biased region" description="Basic residues" evidence="1">
    <location>
        <begin position="167"/>
        <end position="177"/>
    </location>
</feature>
<organism evidence="3">
    <name type="scientific">uncultured Chloroflexia bacterium</name>
    <dbReference type="NCBI Taxonomy" id="1672391"/>
    <lineage>
        <taxon>Bacteria</taxon>
        <taxon>Bacillati</taxon>
        <taxon>Chloroflexota</taxon>
        <taxon>Chloroflexia</taxon>
        <taxon>environmental samples</taxon>
    </lineage>
</organism>
<name>A0A6J4NQJ1_9CHLR</name>
<gene>
    <name evidence="3" type="ORF">AVDCRST_MAG93-9940</name>
</gene>
<feature type="compositionally biased region" description="Low complexity" evidence="1">
    <location>
        <begin position="153"/>
        <end position="162"/>
    </location>
</feature>